<evidence type="ECO:0000313" key="2">
    <source>
        <dbReference type="EMBL" id="RAL08822.1"/>
    </source>
</evidence>
<dbReference type="Gene3D" id="1.50.10.10">
    <property type="match status" value="1"/>
</dbReference>
<dbReference type="RefSeq" id="XP_025547976.1">
    <property type="nucleotide sequence ID" value="XM_025690480.1"/>
</dbReference>
<feature type="domain" description="Glycosyl hydrolase family 95 catalytic" evidence="1">
    <location>
        <begin position="30"/>
        <end position="235"/>
    </location>
</feature>
<dbReference type="GeneID" id="37194769"/>
<dbReference type="PANTHER" id="PTHR31084:SF0">
    <property type="entry name" value="ALPHA-L-FUCOSIDASE 2"/>
    <property type="match status" value="1"/>
</dbReference>
<dbReference type="AlphaFoldDB" id="A0A395HLK4"/>
<organism evidence="2 3">
    <name type="scientific">Aspergillus homomorphus (strain CBS 101889)</name>
    <dbReference type="NCBI Taxonomy" id="1450537"/>
    <lineage>
        <taxon>Eukaryota</taxon>
        <taxon>Fungi</taxon>
        <taxon>Dikarya</taxon>
        <taxon>Ascomycota</taxon>
        <taxon>Pezizomycotina</taxon>
        <taxon>Eurotiomycetes</taxon>
        <taxon>Eurotiomycetidae</taxon>
        <taxon>Eurotiales</taxon>
        <taxon>Aspergillaceae</taxon>
        <taxon>Aspergillus</taxon>
        <taxon>Aspergillus subgen. Circumdati</taxon>
    </lineage>
</organism>
<evidence type="ECO:0000259" key="1">
    <source>
        <dbReference type="Pfam" id="PF22124"/>
    </source>
</evidence>
<sequence>MRPLLTPNPCWIGLRSTWVNHITKRCSNLLLAASSRTIDNAKSLPANLQRIWNSSTSAPWGGNPTMNINIEMNYWPAGPTNLIETEEPLFDLMSVADTRGRSLAERMYGCSGTVFHNNLDLWGDPAPSDNYTASTMWPMGAAWLACHMMDHYRFTGDTAFLRDVAYPFLVNVATFYECYACNYEGYRVTGPSLSPEKNFYVPAGETVAGTSQSVDIAPAMDNQLMTKVFRSVIESA</sequence>
<protein>
    <recommendedName>
        <fullName evidence="1">Glycosyl hydrolase family 95 catalytic domain-containing protein</fullName>
    </recommendedName>
</protein>
<gene>
    <name evidence="2" type="ORF">BO97DRAFT_192716</name>
</gene>
<accession>A0A395HLK4</accession>
<dbReference type="Proteomes" id="UP000248961">
    <property type="component" value="Unassembled WGS sequence"/>
</dbReference>
<dbReference type="InterPro" id="IPR054363">
    <property type="entry name" value="GH95_cat"/>
</dbReference>
<dbReference type="OrthoDB" id="2848340at2759"/>
<dbReference type="GO" id="GO:0004560">
    <property type="term" value="F:alpha-L-fucosidase activity"/>
    <property type="evidence" value="ECO:0007669"/>
    <property type="project" value="TreeGrafter"/>
</dbReference>
<dbReference type="InterPro" id="IPR008928">
    <property type="entry name" value="6-hairpin_glycosidase_sf"/>
</dbReference>
<dbReference type="Pfam" id="PF22124">
    <property type="entry name" value="Glyco_hydro_95_cat"/>
    <property type="match status" value="1"/>
</dbReference>
<keyword evidence="3" id="KW-1185">Reference proteome</keyword>
<reference evidence="2 3" key="1">
    <citation type="submission" date="2018-02" db="EMBL/GenBank/DDBJ databases">
        <title>The genomes of Aspergillus section Nigri reveals drivers in fungal speciation.</title>
        <authorList>
            <consortium name="DOE Joint Genome Institute"/>
            <person name="Vesth T.C."/>
            <person name="Nybo J."/>
            <person name="Theobald S."/>
            <person name="Brandl J."/>
            <person name="Frisvad J.C."/>
            <person name="Nielsen K.F."/>
            <person name="Lyhne E.K."/>
            <person name="Kogle M.E."/>
            <person name="Kuo A."/>
            <person name="Riley R."/>
            <person name="Clum A."/>
            <person name="Nolan M."/>
            <person name="Lipzen A."/>
            <person name="Salamov A."/>
            <person name="Henrissat B."/>
            <person name="Wiebenga A."/>
            <person name="De vries R.P."/>
            <person name="Grigoriev I.V."/>
            <person name="Mortensen U.H."/>
            <person name="Andersen M.R."/>
            <person name="Baker S.E."/>
        </authorList>
    </citation>
    <scope>NUCLEOTIDE SEQUENCE [LARGE SCALE GENOMIC DNA]</scope>
    <source>
        <strain evidence="2 3">CBS 101889</strain>
    </source>
</reference>
<dbReference type="EMBL" id="KZ824309">
    <property type="protein sequence ID" value="RAL08822.1"/>
    <property type="molecule type" value="Genomic_DNA"/>
</dbReference>
<name>A0A395HLK4_ASPHC</name>
<dbReference type="InterPro" id="IPR012341">
    <property type="entry name" value="6hp_glycosidase-like_sf"/>
</dbReference>
<dbReference type="SUPFAM" id="SSF48208">
    <property type="entry name" value="Six-hairpin glycosidases"/>
    <property type="match status" value="1"/>
</dbReference>
<dbReference type="GO" id="GO:0005975">
    <property type="term" value="P:carbohydrate metabolic process"/>
    <property type="evidence" value="ECO:0007669"/>
    <property type="project" value="InterPro"/>
</dbReference>
<dbReference type="PANTHER" id="PTHR31084">
    <property type="entry name" value="ALPHA-L-FUCOSIDASE 2"/>
    <property type="match status" value="1"/>
</dbReference>
<proteinExistence type="predicted"/>
<evidence type="ECO:0000313" key="3">
    <source>
        <dbReference type="Proteomes" id="UP000248961"/>
    </source>
</evidence>
<dbReference type="VEuPathDB" id="FungiDB:BO97DRAFT_192716"/>